<comment type="caution">
    <text evidence="1">The sequence shown here is derived from an EMBL/GenBank/DDBJ whole genome shotgun (WGS) entry which is preliminary data.</text>
</comment>
<proteinExistence type="predicted"/>
<gene>
    <name evidence="1" type="ORF">HNY73_015845</name>
</gene>
<evidence type="ECO:0000313" key="1">
    <source>
        <dbReference type="EMBL" id="KAF8773162.1"/>
    </source>
</evidence>
<protein>
    <submittedName>
        <fullName evidence="1">Uncharacterized protein</fullName>
    </submittedName>
</protein>
<dbReference type="Proteomes" id="UP000807504">
    <property type="component" value="Unassembled WGS sequence"/>
</dbReference>
<sequence length="89" mass="10628">MRKPILSELGIRNISEWNAKPSVIVEVLKYYIKWKPYSLVRRRNMAKLELAQVWSSSFNYGLRLRGMLNFYSSCLRKLRSKQKLIFTLT</sequence>
<reference evidence="1" key="1">
    <citation type="journal article" date="2020" name="bioRxiv">
        <title>Chromosome-level reference genome of the European wasp spider Argiope bruennichi: a resource for studies on range expansion and evolutionary adaptation.</title>
        <authorList>
            <person name="Sheffer M.M."/>
            <person name="Hoppe A."/>
            <person name="Krehenwinkel H."/>
            <person name="Uhl G."/>
            <person name="Kuss A.W."/>
            <person name="Jensen L."/>
            <person name="Jensen C."/>
            <person name="Gillespie R.G."/>
            <person name="Hoff K.J."/>
            <person name="Prost S."/>
        </authorList>
    </citation>
    <scope>NUCLEOTIDE SEQUENCE</scope>
</reference>
<name>A0A8T0EH38_ARGBR</name>
<organism evidence="1 2">
    <name type="scientific">Argiope bruennichi</name>
    <name type="common">Wasp spider</name>
    <name type="synonym">Aranea bruennichi</name>
    <dbReference type="NCBI Taxonomy" id="94029"/>
    <lineage>
        <taxon>Eukaryota</taxon>
        <taxon>Metazoa</taxon>
        <taxon>Ecdysozoa</taxon>
        <taxon>Arthropoda</taxon>
        <taxon>Chelicerata</taxon>
        <taxon>Arachnida</taxon>
        <taxon>Araneae</taxon>
        <taxon>Araneomorphae</taxon>
        <taxon>Entelegynae</taxon>
        <taxon>Araneoidea</taxon>
        <taxon>Araneidae</taxon>
        <taxon>Argiope</taxon>
    </lineage>
</organism>
<evidence type="ECO:0000313" key="2">
    <source>
        <dbReference type="Proteomes" id="UP000807504"/>
    </source>
</evidence>
<reference evidence="1" key="2">
    <citation type="submission" date="2020-06" db="EMBL/GenBank/DDBJ databases">
        <authorList>
            <person name="Sheffer M."/>
        </authorList>
    </citation>
    <scope>NUCLEOTIDE SEQUENCE</scope>
</reference>
<accession>A0A8T0EH38</accession>
<keyword evidence="2" id="KW-1185">Reference proteome</keyword>
<dbReference type="AlphaFoldDB" id="A0A8T0EH38"/>
<dbReference type="EMBL" id="JABXBU010002227">
    <property type="protein sequence ID" value="KAF8773162.1"/>
    <property type="molecule type" value="Genomic_DNA"/>
</dbReference>